<feature type="transmembrane region" description="Helical" evidence="6">
    <location>
        <begin position="231"/>
        <end position="252"/>
    </location>
</feature>
<feature type="transmembrane region" description="Helical" evidence="6">
    <location>
        <begin position="75"/>
        <end position="95"/>
    </location>
</feature>
<comment type="caution">
    <text evidence="8">The sequence shown here is derived from an EMBL/GenBank/DDBJ whole genome shotgun (WGS) entry which is preliminary data.</text>
</comment>
<comment type="similarity">
    <text evidence="2">Belongs to the EamA transporter family.</text>
</comment>
<feature type="domain" description="EamA" evidence="7">
    <location>
        <begin position="168"/>
        <end position="303"/>
    </location>
</feature>
<feature type="transmembrane region" description="Helical" evidence="6">
    <location>
        <begin position="101"/>
        <end position="120"/>
    </location>
</feature>
<dbReference type="PANTHER" id="PTHR32322:SF2">
    <property type="entry name" value="EAMA DOMAIN-CONTAINING PROTEIN"/>
    <property type="match status" value="1"/>
</dbReference>
<dbReference type="PANTHER" id="PTHR32322">
    <property type="entry name" value="INNER MEMBRANE TRANSPORTER"/>
    <property type="match status" value="1"/>
</dbReference>
<dbReference type="InterPro" id="IPR000620">
    <property type="entry name" value="EamA_dom"/>
</dbReference>
<feature type="transmembrane region" description="Helical" evidence="6">
    <location>
        <begin position="197"/>
        <end position="215"/>
    </location>
</feature>
<name>A0A0R2NZW1_9ACTN</name>
<protein>
    <recommendedName>
        <fullName evidence="7">EamA domain-containing protein</fullName>
    </recommendedName>
</protein>
<evidence type="ECO:0000313" key="9">
    <source>
        <dbReference type="Proteomes" id="UP000053941"/>
    </source>
</evidence>
<dbReference type="Proteomes" id="UP000053941">
    <property type="component" value="Unassembled WGS sequence"/>
</dbReference>
<feature type="transmembrane region" description="Helical" evidence="6">
    <location>
        <begin position="14"/>
        <end position="37"/>
    </location>
</feature>
<evidence type="ECO:0000256" key="3">
    <source>
        <dbReference type="ARBA" id="ARBA00022692"/>
    </source>
</evidence>
<organism evidence="8 9">
    <name type="scientific">Actinobacteria bacterium BACL2 MAG-120802-bin41</name>
    <dbReference type="NCBI Taxonomy" id="1655568"/>
    <lineage>
        <taxon>Bacteria</taxon>
        <taxon>Bacillati</taxon>
        <taxon>Actinomycetota</taxon>
        <taxon>Actinomycetes</taxon>
        <taxon>Actinomycetes incertae sedis</taxon>
        <taxon>ac1 cluster</taxon>
    </lineage>
</organism>
<feature type="transmembrane region" description="Helical" evidence="6">
    <location>
        <begin position="43"/>
        <end position="63"/>
    </location>
</feature>
<feature type="transmembrane region" description="Helical" evidence="6">
    <location>
        <begin position="164"/>
        <end position="185"/>
    </location>
</feature>
<dbReference type="InterPro" id="IPR050638">
    <property type="entry name" value="AA-Vitamin_Transporters"/>
</dbReference>
<evidence type="ECO:0000256" key="2">
    <source>
        <dbReference type="ARBA" id="ARBA00007362"/>
    </source>
</evidence>
<feature type="domain" description="EamA" evidence="7">
    <location>
        <begin position="21"/>
        <end position="148"/>
    </location>
</feature>
<dbReference type="AlphaFoldDB" id="A0A0R2NZW1"/>
<keyword evidence="4 6" id="KW-1133">Transmembrane helix</keyword>
<keyword evidence="5 6" id="KW-0472">Membrane</keyword>
<evidence type="ECO:0000259" key="7">
    <source>
        <dbReference type="Pfam" id="PF00892"/>
    </source>
</evidence>
<gene>
    <name evidence="8" type="ORF">ABR60_06500</name>
</gene>
<evidence type="ECO:0000256" key="4">
    <source>
        <dbReference type="ARBA" id="ARBA00022989"/>
    </source>
</evidence>
<accession>A0A0R2NZW1</accession>
<reference evidence="8 9" key="1">
    <citation type="submission" date="2015-10" db="EMBL/GenBank/DDBJ databases">
        <title>Metagenome-Assembled Genomes uncover a global brackish microbiome.</title>
        <authorList>
            <person name="Hugerth L.W."/>
            <person name="Larsson J."/>
            <person name="Alneberg J."/>
            <person name="Lindh M.V."/>
            <person name="Legrand C."/>
            <person name="Pinhassi J."/>
            <person name="Andersson A.F."/>
        </authorList>
    </citation>
    <scope>NUCLEOTIDE SEQUENCE [LARGE SCALE GENOMIC DNA]</scope>
    <source>
        <strain evidence="8">BACL2 MAG-120802-bin41</strain>
    </source>
</reference>
<feature type="transmembrane region" description="Helical" evidence="6">
    <location>
        <begin position="264"/>
        <end position="280"/>
    </location>
</feature>
<evidence type="ECO:0000313" key="8">
    <source>
        <dbReference type="EMBL" id="KRO31164.1"/>
    </source>
</evidence>
<evidence type="ECO:0000256" key="1">
    <source>
        <dbReference type="ARBA" id="ARBA00004141"/>
    </source>
</evidence>
<keyword evidence="3 6" id="KW-0812">Transmembrane</keyword>
<feature type="transmembrane region" description="Helical" evidence="6">
    <location>
        <begin position="286"/>
        <end position="305"/>
    </location>
</feature>
<dbReference type="Pfam" id="PF00892">
    <property type="entry name" value="EamA"/>
    <property type="match status" value="2"/>
</dbReference>
<dbReference type="InterPro" id="IPR037185">
    <property type="entry name" value="EmrE-like"/>
</dbReference>
<dbReference type="GO" id="GO:0016020">
    <property type="term" value="C:membrane"/>
    <property type="evidence" value="ECO:0007669"/>
    <property type="project" value="UniProtKB-SubCell"/>
</dbReference>
<dbReference type="EMBL" id="LIAS01000016">
    <property type="protein sequence ID" value="KRO31164.1"/>
    <property type="molecule type" value="Genomic_DNA"/>
</dbReference>
<sequence length="314" mass="33836">MSAQSSQGISKSQLTWLSLWTVYLIWGSTYFAIAYVIESMPPLLAMGIRFLIAGLLLALIISLRQGTSELKIPRAELKSSLLMGFLLLGFGIGTVSIAQAYVPSGIVALIIAALPLWIAIFRTISGEQLVKLSWLGLVIGFAGVALLLKPGSITPVSDIENSKLFLFMLLVLLGNIGWALGTFLAPRFPLPKNTLVFTAYEMLAGGVSLTLAGFIKGESISDFLDATSWSWLWFFYLVFFGSIAAYTAYLWLVANAPVSLTATYAYVNPIIAVALGAIFLDELITSAYAIGGLIILIGVILVVSVERIKKEPAV</sequence>
<evidence type="ECO:0000256" key="6">
    <source>
        <dbReference type="SAM" id="Phobius"/>
    </source>
</evidence>
<evidence type="ECO:0000256" key="5">
    <source>
        <dbReference type="ARBA" id="ARBA00023136"/>
    </source>
</evidence>
<comment type="subcellular location">
    <subcellularLocation>
        <location evidence="1">Membrane</location>
        <topology evidence="1">Multi-pass membrane protein</topology>
    </subcellularLocation>
</comment>
<feature type="transmembrane region" description="Helical" evidence="6">
    <location>
        <begin position="132"/>
        <end position="152"/>
    </location>
</feature>
<proteinExistence type="inferred from homology"/>
<dbReference type="SUPFAM" id="SSF103481">
    <property type="entry name" value="Multidrug resistance efflux transporter EmrE"/>
    <property type="match status" value="2"/>
</dbReference>